<dbReference type="InterPro" id="IPR003749">
    <property type="entry name" value="ThiS/MoaD-like"/>
</dbReference>
<name>A0A0P6YF19_9CHLR</name>
<evidence type="ECO:0008006" key="3">
    <source>
        <dbReference type="Google" id="ProtNLM"/>
    </source>
</evidence>
<dbReference type="STRING" id="229921.ADN01_07525"/>
<reference evidence="1 2" key="1">
    <citation type="submission" date="2015-07" db="EMBL/GenBank/DDBJ databases">
        <title>Genome sequence of Levilinea saccharolytica DSM 16555.</title>
        <authorList>
            <person name="Hemp J."/>
            <person name="Ward L.M."/>
            <person name="Pace L.A."/>
            <person name="Fischer W.W."/>
        </authorList>
    </citation>
    <scope>NUCLEOTIDE SEQUENCE [LARGE SCALE GENOMIC DNA]</scope>
    <source>
        <strain evidence="1 2">KIBI-1</strain>
    </source>
</reference>
<dbReference type="Proteomes" id="UP000050501">
    <property type="component" value="Unassembled WGS sequence"/>
</dbReference>
<dbReference type="InterPro" id="IPR052045">
    <property type="entry name" value="Sulfur_Carrier/Prot_Modifier"/>
</dbReference>
<dbReference type="EMBL" id="LGCM01000029">
    <property type="protein sequence ID" value="KPL83558.1"/>
    <property type="molecule type" value="Genomic_DNA"/>
</dbReference>
<gene>
    <name evidence="1" type="ORF">ADN01_07525</name>
</gene>
<comment type="caution">
    <text evidence="1">The sequence shown here is derived from an EMBL/GenBank/DDBJ whole genome shotgun (WGS) entry which is preliminary data.</text>
</comment>
<dbReference type="SUPFAM" id="SSF54285">
    <property type="entry name" value="MoaD/ThiS"/>
    <property type="match status" value="1"/>
</dbReference>
<dbReference type="AlphaFoldDB" id="A0A0P6YF19"/>
<accession>A0A0P6YF19</accession>
<dbReference type="RefSeq" id="WP_062418946.1">
    <property type="nucleotide sequence ID" value="NZ_DF967974.1"/>
</dbReference>
<dbReference type="InterPro" id="IPR010038">
    <property type="entry name" value="MoaD_arc-typ"/>
</dbReference>
<protein>
    <recommendedName>
        <fullName evidence="3">MoaD/ThiS family protein</fullName>
    </recommendedName>
</protein>
<organism evidence="1 2">
    <name type="scientific">Levilinea saccharolytica</name>
    <dbReference type="NCBI Taxonomy" id="229921"/>
    <lineage>
        <taxon>Bacteria</taxon>
        <taxon>Bacillati</taxon>
        <taxon>Chloroflexota</taxon>
        <taxon>Anaerolineae</taxon>
        <taxon>Anaerolineales</taxon>
        <taxon>Anaerolineaceae</taxon>
        <taxon>Levilinea</taxon>
    </lineage>
</organism>
<dbReference type="InterPro" id="IPR016155">
    <property type="entry name" value="Mopterin_synth/thiamin_S_b"/>
</dbReference>
<dbReference type="PANTHER" id="PTHR38031">
    <property type="entry name" value="SULFUR CARRIER PROTEIN SLR0821-RELATED"/>
    <property type="match status" value="1"/>
</dbReference>
<dbReference type="InterPro" id="IPR054834">
    <property type="entry name" value="SAMP1_3"/>
</dbReference>
<dbReference type="OrthoDB" id="2112016at2"/>
<dbReference type="CDD" id="cd17505">
    <property type="entry name" value="Ubl_SAMP1_like"/>
    <property type="match status" value="1"/>
</dbReference>
<dbReference type="Gene3D" id="3.10.20.30">
    <property type="match status" value="1"/>
</dbReference>
<evidence type="ECO:0000313" key="2">
    <source>
        <dbReference type="Proteomes" id="UP000050501"/>
    </source>
</evidence>
<proteinExistence type="predicted"/>
<dbReference type="NCBIfam" id="TIGR01687">
    <property type="entry name" value="moaD_arch"/>
    <property type="match status" value="1"/>
</dbReference>
<dbReference type="NCBIfam" id="NF041918">
    <property type="entry name" value="SAMP1"/>
    <property type="match status" value="1"/>
</dbReference>
<evidence type="ECO:0000313" key="1">
    <source>
        <dbReference type="EMBL" id="KPL83558.1"/>
    </source>
</evidence>
<sequence>MRVTLFANFREHAGVKSFDLDLPACTTVQQAVEAIIQRYPALRRHWLNEAGEIHAHVHIFVNGEEYLTLPEAERTLLQPQDSLDFFPPVAGGQL</sequence>
<dbReference type="Pfam" id="PF02597">
    <property type="entry name" value="ThiS"/>
    <property type="match status" value="1"/>
</dbReference>
<dbReference type="InterPro" id="IPR012675">
    <property type="entry name" value="Beta-grasp_dom_sf"/>
</dbReference>
<dbReference type="PANTHER" id="PTHR38031:SF1">
    <property type="entry name" value="SULFUR CARRIER PROTEIN CYSO"/>
    <property type="match status" value="1"/>
</dbReference>
<keyword evidence="2" id="KW-1185">Reference proteome</keyword>